<evidence type="ECO:0000313" key="3">
    <source>
        <dbReference type="Proteomes" id="UP000194236"/>
    </source>
</evidence>
<gene>
    <name evidence="2" type="ORF">BLA29_010356</name>
</gene>
<dbReference type="InterPro" id="IPR001849">
    <property type="entry name" value="PH_domain"/>
</dbReference>
<accession>A0A1Y3BKP0</accession>
<dbReference type="GO" id="GO:0051209">
    <property type="term" value="P:release of sequestered calcium ion into cytosol"/>
    <property type="evidence" value="ECO:0007669"/>
    <property type="project" value="TreeGrafter"/>
</dbReference>
<protein>
    <recommendedName>
        <fullName evidence="1">PH domain-containing protein</fullName>
    </recommendedName>
</protein>
<sequence>MINGTTLIKIKASMRQYRRFYSLEEDLSIIRWSPSTKKTSKAKCTGIIREVRRGKNTDVLKNTEITSMYKEECSFSIIYGDDFESIDLIALSSTEANIWVTGLNFLIGLIRCNI</sequence>
<dbReference type="GO" id="GO:0032228">
    <property type="term" value="P:regulation of synaptic transmission, GABAergic"/>
    <property type="evidence" value="ECO:0007669"/>
    <property type="project" value="TreeGrafter"/>
</dbReference>
<name>A0A1Y3BKP0_EURMA</name>
<dbReference type="Gene3D" id="2.30.29.30">
    <property type="entry name" value="Pleckstrin-homology domain (PH domain)/Phosphotyrosine-binding domain (PTB)"/>
    <property type="match status" value="1"/>
</dbReference>
<dbReference type="GO" id="GO:0046488">
    <property type="term" value="P:phosphatidylinositol metabolic process"/>
    <property type="evidence" value="ECO:0007669"/>
    <property type="project" value="TreeGrafter"/>
</dbReference>
<dbReference type="OrthoDB" id="269822at2759"/>
<reference evidence="2 3" key="1">
    <citation type="submission" date="2017-03" db="EMBL/GenBank/DDBJ databases">
        <title>Genome Survey of Euroglyphus maynei.</title>
        <authorList>
            <person name="Arlian L.G."/>
            <person name="Morgan M.S."/>
            <person name="Rider S.D."/>
        </authorList>
    </citation>
    <scope>NUCLEOTIDE SEQUENCE [LARGE SCALE GENOMIC DNA]</scope>
    <source>
        <strain evidence="2">Arlian Lab</strain>
        <tissue evidence="2">Whole body</tissue>
    </source>
</reference>
<dbReference type="EMBL" id="MUJZ01013013">
    <property type="protein sequence ID" value="OTF81551.1"/>
    <property type="molecule type" value="Genomic_DNA"/>
</dbReference>
<dbReference type="InterPro" id="IPR011993">
    <property type="entry name" value="PH-like_dom_sf"/>
</dbReference>
<dbReference type="PANTHER" id="PTHR10336">
    <property type="entry name" value="PHOSPHOINOSITIDE-SPECIFIC PHOSPHOLIPASE C FAMILY PROTEIN"/>
    <property type="match status" value="1"/>
</dbReference>
<dbReference type="FunFam" id="2.30.29.30:FF:000025">
    <property type="entry name" value="Phosphoinositide phospholipase C"/>
    <property type="match status" value="1"/>
</dbReference>
<feature type="domain" description="PH" evidence="1">
    <location>
        <begin position="1"/>
        <end position="108"/>
    </location>
</feature>
<dbReference type="PANTHER" id="PTHR10336:SF196">
    <property type="entry name" value="PHOSPHOINOSITIDE PHOSPHOLIPASE C"/>
    <property type="match status" value="1"/>
</dbReference>
<dbReference type="Proteomes" id="UP000194236">
    <property type="component" value="Unassembled WGS sequence"/>
</dbReference>
<organism evidence="2 3">
    <name type="scientific">Euroglyphus maynei</name>
    <name type="common">Mayne's house dust mite</name>
    <dbReference type="NCBI Taxonomy" id="6958"/>
    <lineage>
        <taxon>Eukaryota</taxon>
        <taxon>Metazoa</taxon>
        <taxon>Ecdysozoa</taxon>
        <taxon>Arthropoda</taxon>
        <taxon>Chelicerata</taxon>
        <taxon>Arachnida</taxon>
        <taxon>Acari</taxon>
        <taxon>Acariformes</taxon>
        <taxon>Sarcoptiformes</taxon>
        <taxon>Astigmata</taxon>
        <taxon>Psoroptidia</taxon>
        <taxon>Analgoidea</taxon>
        <taxon>Pyroglyphidae</taxon>
        <taxon>Pyroglyphinae</taxon>
        <taxon>Euroglyphus</taxon>
    </lineage>
</organism>
<keyword evidence="3" id="KW-1185">Reference proteome</keyword>
<dbReference type="GO" id="GO:0004435">
    <property type="term" value="F:phosphatidylinositol-4,5-bisphosphate phospholipase C activity"/>
    <property type="evidence" value="ECO:0007669"/>
    <property type="project" value="TreeGrafter"/>
</dbReference>
<dbReference type="SUPFAM" id="SSF50729">
    <property type="entry name" value="PH domain-like"/>
    <property type="match status" value="1"/>
</dbReference>
<dbReference type="Pfam" id="PF16457">
    <property type="entry name" value="PH_12"/>
    <property type="match status" value="1"/>
</dbReference>
<dbReference type="GO" id="GO:0048015">
    <property type="term" value="P:phosphatidylinositol-mediated signaling"/>
    <property type="evidence" value="ECO:0007669"/>
    <property type="project" value="TreeGrafter"/>
</dbReference>
<evidence type="ECO:0000259" key="1">
    <source>
        <dbReference type="Pfam" id="PF16457"/>
    </source>
</evidence>
<dbReference type="InterPro" id="IPR001192">
    <property type="entry name" value="PI-PLC_fam"/>
</dbReference>
<evidence type="ECO:0000313" key="2">
    <source>
        <dbReference type="EMBL" id="OTF81551.1"/>
    </source>
</evidence>
<dbReference type="AlphaFoldDB" id="A0A1Y3BKP0"/>
<proteinExistence type="predicted"/>
<dbReference type="GO" id="GO:0007214">
    <property type="term" value="P:gamma-aminobutyric acid signaling pathway"/>
    <property type="evidence" value="ECO:0007669"/>
    <property type="project" value="TreeGrafter"/>
</dbReference>
<comment type="caution">
    <text evidence="2">The sequence shown here is derived from an EMBL/GenBank/DDBJ whole genome shotgun (WGS) entry which is preliminary data.</text>
</comment>